<sequence length="403" mass="44368">MANPFLLYGRPLSTDEVELPLSVTGELEDYTATEAYEGRLQINNAIGRCRVEILESTAPVGLVARVDNITKEVVLKWAAYTVVEEEIKLLPNGSFEDGDDGTWRLGKGWTIENDPANAKDGSWTAKFDKFKTDGSDLNMFRIPAKINDYIRLTADVKQGGSSSGSVGARVTLVFHDLEGRELLIKPGNLVVSGKDGEWKETSTEAGAPTGTAYVYAVVSAYRHAQNRPMWVDNVRWNHKYTLGQNDDDSYFVRLKVTDSANRVAYWSGDITEFSIRLTSTPYPALVMDDMTTSAQFLMSNGFVPPAPLDGAMSMASFQQGLLETLVAYKDYTVSGDEFIVTSGQFVSGNLEVLVSYEDYTVSGNENIQSNGQFRSGTMVIQNINRDLVESTRPSAQFISGVLV</sequence>
<dbReference type="RefSeq" id="YP_009276354.1">
    <property type="nucleotide sequence ID" value="NC_030937.1"/>
</dbReference>
<dbReference type="KEGG" id="vg:40066227"/>
<evidence type="ECO:0000313" key="1">
    <source>
        <dbReference type="EMBL" id="AMM44728.1"/>
    </source>
</evidence>
<dbReference type="Gene3D" id="2.60.120.260">
    <property type="entry name" value="Galactose-binding domain-like"/>
    <property type="match status" value="1"/>
</dbReference>
<dbReference type="GeneID" id="40066227"/>
<keyword evidence="2" id="KW-1185">Reference proteome</keyword>
<protein>
    <recommendedName>
        <fullName evidence="3">Tail fiber protein</fullName>
    </recommendedName>
</protein>
<accession>A0A127AVU4</accession>
<dbReference type="EMBL" id="KU595433">
    <property type="protein sequence ID" value="AMM44728.1"/>
    <property type="molecule type" value="Genomic_DNA"/>
</dbReference>
<evidence type="ECO:0008006" key="3">
    <source>
        <dbReference type="Google" id="ProtNLM"/>
    </source>
</evidence>
<evidence type="ECO:0000313" key="2">
    <source>
        <dbReference type="Proteomes" id="UP000224679"/>
    </source>
</evidence>
<dbReference type="Proteomes" id="UP000224679">
    <property type="component" value="Segment"/>
</dbReference>
<reference evidence="1 2" key="1">
    <citation type="journal article" date="2016" name="Genome Announc.">
        <title>Complete Genome Sequences of Lytic Bacteriophages of Xanthomonas arboricola pv. juglandis.</title>
        <authorList>
            <person name="Retamales J."/>
            <person name="Vasquez I."/>
            <person name="Santos L."/>
            <person name="Segovia C."/>
            <person name="Ayala M."/>
            <person name="Alvarado R."/>
            <person name="Nunez P."/>
            <person name="Santander J."/>
        </authorList>
    </citation>
    <scope>NUCLEOTIDE SEQUENCE [LARGE SCALE GENOMIC DNA]</scope>
</reference>
<name>A0A127AVU4_9CAUD</name>
<dbReference type="OrthoDB" id="11183at10239"/>
<organism evidence="1 2">
    <name type="scientific">Xanthomonas phage f30-Xaj</name>
    <dbReference type="NCBI Taxonomy" id="1784981"/>
    <lineage>
        <taxon>Viruses</taxon>
        <taxon>Duplodnaviria</taxon>
        <taxon>Heunggongvirae</taxon>
        <taxon>Uroviricota</taxon>
        <taxon>Caudoviricetes</taxon>
        <taxon>Autographivirales</taxon>
        <taxon>Autonotataviridae</taxon>
        <taxon>Gujervirinae</taxon>
        <taxon>Pradovirus</taxon>
        <taxon>Pradovirus f30</taxon>
    </lineage>
</organism>
<proteinExistence type="predicted"/>